<organism evidence="1 2">
    <name type="scientific">Stutzerimonas stutzeri</name>
    <name type="common">Pseudomonas stutzeri</name>
    <dbReference type="NCBI Taxonomy" id="316"/>
    <lineage>
        <taxon>Bacteria</taxon>
        <taxon>Pseudomonadati</taxon>
        <taxon>Pseudomonadota</taxon>
        <taxon>Gammaproteobacteria</taxon>
        <taxon>Pseudomonadales</taxon>
        <taxon>Pseudomonadaceae</taxon>
        <taxon>Stutzerimonas</taxon>
    </lineage>
</organism>
<dbReference type="EMBL" id="CP007441">
    <property type="protein sequence ID" value="AHL77693.1"/>
    <property type="molecule type" value="Genomic_DNA"/>
</dbReference>
<protein>
    <submittedName>
        <fullName evidence="1">Uncharacterized protein</fullName>
    </submittedName>
</protein>
<reference evidence="1 2" key="2">
    <citation type="submission" date="2014-03" db="EMBL/GenBank/DDBJ databases">
        <authorList>
            <person name="Baltrus D."/>
            <person name="Dougherty K."/>
        </authorList>
    </citation>
    <scope>NUCLEOTIDE SEQUENCE</scope>
    <source>
        <strain evidence="1 2">28a24</strain>
    </source>
</reference>
<dbReference type="AlphaFoldDB" id="W8RD61"/>
<name>W8RD61_STUST</name>
<reference evidence="2" key="1">
    <citation type="journal article" date="2014" name="Genome Announc.">
        <title>Complete Genome Sequence of the Highly Transformable Pseudomonas stutzeri Strain 28a24.</title>
        <authorList>
            <person name="Smith B.A."/>
            <person name="Dougherty K.M."/>
            <person name="Baltrus D.A."/>
        </authorList>
    </citation>
    <scope>NUCLEOTIDE SEQUENCE [LARGE SCALE GENOMIC DNA]</scope>
    <source>
        <strain evidence="2">28a24</strain>
    </source>
</reference>
<sequence length="181" mass="19981">MSAGDYEIKHPGLRDLDHPLNASWRVFKAITEEPFQIYLDRDGGFMELQGYAPKTGDADSLNLLAPGRLAMMLCLMLPPHQPEYVSVGDRWTGQCNGQSTSFEIARVSSNRAIYAGALSYQRDGTLYTSEIRGNMYDMLASGEIHLGQSHRKEQDAPGLGNLVTTSTVDITATAQVARRTR</sequence>
<accession>W8RD61</accession>
<evidence type="ECO:0000313" key="2">
    <source>
        <dbReference type="Proteomes" id="UP000019522"/>
    </source>
</evidence>
<dbReference type="KEGG" id="pstt:CH92_19310"/>
<proteinExistence type="predicted"/>
<gene>
    <name evidence="1" type="ORF">CH92_19310</name>
</gene>
<evidence type="ECO:0000313" key="1">
    <source>
        <dbReference type="EMBL" id="AHL77693.1"/>
    </source>
</evidence>
<dbReference type="Proteomes" id="UP000019522">
    <property type="component" value="Chromosome"/>
</dbReference>